<proteinExistence type="inferred from homology"/>
<protein>
    <submittedName>
        <fullName evidence="3">Xanthosine triphosphate pyrophosphatase</fullName>
    </submittedName>
</protein>
<accession>A0A0R2BE86</accession>
<gene>
    <name evidence="3" type="ORF">FC82_GL002860</name>
</gene>
<dbReference type="GO" id="GO:0047429">
    <property type="term" value="F:nucleoside triphosphate diphosphatase activity"/>
    <property type="evidence" value="ECO:0007669"/>
    <property type="project" value="InterPro"/>
</dbReference>
<dbReference type="PATRIC" id="fig|1423733.4.peg.2986"/>
<dbReference type="AlphaFoldDB" id="A0A0R2BE86"/>
<dbReference type="PANTHER" id="PTHR11067:SF9">
    <property type="entry name" value="INOSINE TRIPHOSPHATE PYROPHOSPHATASE"/>
    <property type="match status" value="1"/>
</dbReference>
<evidence type="ECO:0000256" key="2">
    <source>
        <dbReference type="ARBA" id="ARBA00022801"/>
    </source>
</evidence>
<dbReference type="Proteomes" id="UP000051845">
    <property type="component" value="Unassembled WGS sequence"/>
</dbReference>
<dbReference type="GO" id="GO:0005829">
    <property type="term" value="C:cytosol"/>
    <property type="evidence" value="ECO:0007669"/>
    <property type="project" value="TreeGrafter"/>
</dbReference>
<sequence>MAEWLIASNNQYKTADLIACLNRAGISAKPYTDDWPPMTFPVETTDSYADNARLKAQFLAQVTGEPVIADDSGLEVPFIGDTLGVTTKRYLHQDHQHSDNETLLLALKEAPDDQRTATMTCTLCAVSQNADPVLATGTVTGTIAQAEQGHYSTGFDKLFVLSATHQTLAELPDDTRIPLTHRGQAAVRLAQLLKSARNQ</sequence>
<dbReference type="RefSeq" id="WP_054759272.1">
    <property type="nucleotide sequence ID" value="NZ_AYYR01000009.1"/>
</dbReference>
<dbReference type="Pfam" id="PF01725">
    <property type="entry name" value="Ham1p_like"/>
    <property type="match status" value="1"/>
</dbReference>
<dbReference type="PANTHER" id="PTHR11067">
    <property type="entry name" value="INOSINE TRIPHOSPHATE PYROPHOSPHATASE/HAM1 PROTEIN"/>
    <property type="match status" value="1"/>
</dbReference>
<dbReference type="STRING" id="33960.TY91_00930"/>
<organism evidence="3 4">
    <name type="scientific">Secundilactobacillus collinoides DSM 20515 = JCM 1123</name>
    <dbReference type="NCBI Taxonomy" id="1423733"/>
    <lineage>
        <taxon>Bacteria</taxon>
        <taxon>Bacillati</taxon>
        <taxon>Bacillota</taxon>
        <taxon>Bacilli</taxon>
        <taxon>Lactobacillales</taxon>
        <taxon>Lactobacillaceae</taxon>
        <taxon>Secundilactobacillus</taxon>
    </lineage>
</organism>
<dbReference type="InterPro" id="IPR002637">
    <property type="entry name" value="RdgB/HAM1"/>
</dbReference>
<dbReference type="InterPro" id="IPR029001">
    <property type="entry name" value="ITPase-like_fam"/>
</dbReference>
<comment type="caution">
    <text evidence="3">The sequence shown here is derived from an EMBL/GenBank/DDBJ whole genome shotgun (WGS) entry which is preliminary data.</text>
</comment>
<dbReference type="SUPFAM" id="SSF52972">
    <property type="entry name" value="ITPase-like"/>
    <property type="match status" value="1"/>
</dbReference>
<name>A0A0R2BE86_SECCO</name>
<dbReference type="CDD" id="cd00515">
    <property type="entry name" value="HAM1"/>
    <property type="match status" value="1"/>
</dbReference>
<dbReference type="GO" id="GO:0009143">
    <property type="term" value="P:nucleoside triphosphate catabolic process"/>
    <property type="evidence" value="ECO:0007669"/>
    <property type="project" value="InterPro"/>
</dbReference>
<keyword evidence="2" id="KW-0378">Hydrolase</keyword>
<evidence type="ECO:0000256" key="1">
    <source>
        <dbReference type="ARBA" id="ARBA00008023"/>
    </source>
</evidence>
<dbReference type="EMBL" id="AYYR01000009">
    <property type="protein sequence ID" value="KRM77505.1"/>
    <property type="molecule type" value="Genomic_DNA"/>
</dbReference>
<dbReference type="Gene3D" id="3.90.950.10">
    <property type="match status" value="1"/>
</dbReference>
<evidence type="ECO:0000313" key="4">
    <source>
        <dbReference type="Proteomes" id="UP000051845"/>
    </source>
</evidence>
<comment type="similarity">
    <text evidence="1">Belongs to the HAM1 NTPase family.</text>
</comment>
<reference evidence="3 4" key="1">
    <citation type="journal article" date="2015" name="Genome Announc.">
        <title>Expanding the biotechnology potential of lactobacilli through comparative genomics of 213 strains and associated genera.</title>
        <authorList>
            <person name="Sun Z."/>
            <person name="Harris H.M."/>
            <person name="McCann A."/>
            <person name="Guo C."/>
            <person name="Argimon S."/>
            <person name="Zhang W."/>
            <person name="Yang X."/>
            <person name="Jeffery I.B."/>
            <person name="Cooney J.C."/>
            <person name="Kagawa T.F."/>
            <person name="Liu W."/>
            <person name="Song Y."/>
            <person name="Salvetti E."/>
            <person name="Wrobel A."/>
            <person name="Rasinkangas P."/>
            <person name="Parkhill J."/>
            <person name="Rea M.C."/>
            <person name="O'Sullivan O."/>
            <person name="Ritari J."/>
            <person name="Douillard F.P."/>
            <person name="Paul Ross R."/>
            <person name="Yang R."/>
            <person name="Briner A.E."/>
            <person name="Felis G.E."/>
            <person name="de Vos W.M."/>
            <person name="Barrangou R."/>
            <person name="Klaenhammer T.R."/>
            <person name="Caufield P.W."/>
            <person name="Cui Y."/>
            <person name="Zhang H."/>
            <person name="O'Toole P.W."/>
        </authorList>
    </citation>
    <scope>NUCLEOTIDE SEQUENCE [LARGE SCALE GENOMIC DNA]</scope>
    <source>
        <strain evidence="3 4">DSM 20515</strain>
    </source>
</reference>
<evidence type="ECO:0000313" key="3">
    <source>
        <dbReference type="EMBL" id="KRM77505.1"/>
    </source>
</evidence>